<feature type="compositionally biased region" description="Basic and acidic residues" evidence="1">
    <location>
        <begin position="98"/>
        <end position="115"/>
    </location>
</feature>
<dbReference type="GO" id="GO:0032543">
    <property type="term" value="P:mitochondrial translation"/>
    <property type="evidence" value="ECO:0007669"/>
    <property type="project" value="InterPro"/>
</dbReference>
<evidence type="ECO:0000259" key="2">
    <source>
        <dbReference type="Pfam" id="PF10213"/>
    </source>
</evidence>
<dbReference type="PANTHER" id="PTHR13490">
    <property type="entry name" value="MITOCHONDRIAL 28S RIBOSOMAL PROTEIN S28"/>
    <property type="match status" value="1"/>
</dbReference>
<feature type="domain" description="Small ribosomal subunit protein mS35 mitochondrial conserved" evidence="2">
    <location>
        <begin position="227"/>
        <end position="346"/>
    </location>
</feature>
<dbReference type="OrthoDB" id="283424at2759"/>
<organism evidence="3 4">
    <name type="scientific">Ophiostoma piceae (strain UAMH 11346)</name>
    <name type="common">Sap stain fungus</name>
    <dbReference type="NCBI Taxonomy" id="1262450"/>
    <lineage>
        <taxon>Eukaryota</taxon>
        <taxon>Fungi</taxon>
        <taxon>Dikarya</taxon>
        <taxon>Ascomycota</taxon>
        <taxon>Pezizomycotina</taxon>
        <taxon>Sordariomycetes</taxon>
        <taxon>Sordariomycetidae</taxon>
        <taxon>Ophiostomatales</taxon>
        <taxon>Ophiostomataceae</taxon>
        <taxon>Ophiostoma</taxon>
    </lineage>
</organism>
<dbReference type="eggNOG" id="KOG3933">
    <property type="taxonomic scope" value="Eukaryota"/>
</dbReference>
<dbReference type="VEuPathDB" id="FungiDB:F503_05137"/>
<evidence type="ECO:0000313" key="3">
    <source>
        <dbReference type="EMBL" id="EPE10042.1"/>
    </source>
</evidence>
<dbReference type="HOGENOM" id="CLU_051514_0_0_1"/>
<evidence type="ECO:0000313" key="4">
    <source>
        <dbReference type="Proteomes" id="UP000016923"/>
    </source>
</evidence>
<dbReference type="GO" id="GO:0005763">
    <property type="term" value="C:mitochondrial small ribosomal subunit"/>
    <property type="evidence" value="ECO:0007669"/>
    <property type="project" value="TreeGrafter"/>
</dbReference>
<accession>S3CAV9</accession>
<gene>
    <name evidence="3" type="ORF">F503_05137</name>
</gene>
<evidence type="ECO:0000256" key="1">
    <source>
        <dbReference type="SAM" id="MobiDB-lite"/>
    </source>
</evidence>
<dbReference type="InterPro" id="IPR039848">
    <property type="entry name" value="Ribosomal_mS35_mt"/>
</dbReference>
<dbReference type="InterPro" id="IPR019349">
    <property type="entry name" value="Ribosomal_mS35_mit"/>
</dbReference>
<protein>
    <submittedName>
        <fullName evidence="3">Mitochondrial ribosomal small subunit component</fullName>
    </submittedName>
</protein>
<feature type="region of interest" description="Disordered" evidence="1">
    <location>
        <begin position="66"/>
        <end position="115"/>
    </location>
</feature>
<name>S3CAV9_OPHP1</name>
<dbReference type="EMBL" id="KE148146">
    <property type="protein sequence ID" value="EPE10042.1"/>
    <property type="molecule type" value="Genomic_DNA"/>
</dbReference>
<reference evidence="3 4" key="1">
    <citation type="journal article" date="2013" name="BMC Genomics">
        <title>The genome and transcriptome of the pine saprophyte Ophiostoma piceae, and a comparison with the bark beetle-associated pine pathogen Grosmannia clavigera.</title>
        <authorList>
            <person name="Haridas S."/>
            <person name="Wang Y."/>
            <person name="Lim L."/>
            <person name="Massoumi Alamouti S."/>
            <person name="Jackman S."/>
            <person name="Docking R."/>
            <person name="Robertson G."/>
            <person name="Birol I."/>
            <person name="Bohlmann J."/>
            <person name="Breuil C."/>
        </authorList>
    </citation>
    <scope>NUCLEOTIDE SEQUENCE [LARGE SCALE GENOMIC DNA]</scope>
    <source>
        <strain evidence="3 4">UAMH 11346</strain>
    </source>
</reference>
<dbReference type="Proteomes" id="UP000016923">
    <property type="component" value="Unassembled WGS sequence"/>
</dbReference>
<keyword evidence="4" id="KW-1185">Reference proteome</keyword>
<dbReference type="STRING" id="1262450.S3CAV9"/>
<proteinExistence type="predicted"/>
<dbReference type="AlphaFoldDB" id="S3CAV9"/>
<dbReference type="Pfam" id="PF10213">
    <property type="entry name" value="MRP-S28"/>
    <property type="match status" value="1"/>
</dbReference>
<dbReference type="GO" id="GO:0003735">
    <property type="term" value="F:structural constituent of ribosome"/>
    <property type="evidence" value="ECO:0007669"/>
    <property type="project" value="InterPro"/>
</dbReference>
<sequence>MASAAKALRLGLRRCSAATVTTTTMATNTTTAVAMMSTSTRGIARGAAQATKRTQVATAAAQIRHLSSTAPRNADEPSDNGNGIVSGEAAKAAEAAEPEAKRGPKSKRSEWTQEDQKILESIQSGQKKYVSLSAASPAKQKQLKHILERMDTELDIRSPTISKDTLTDFWANGVRAEDLQLNEKEDIYEDNDMTTMAHAKLDDIRERRHYMRLIAWEMPLLSKLAKPFEAPTPAMPLRFRYTSYMGEYHPAEKKVVVEFCPADLGLTPVQQDKLKKLAGARYNPEKEIVRMSCESHEHQAQNKRYLGDLVQKLIAEAKDPKDTFEDIPLDTRHHKFKPKAKFPKEWRMSDERKKELQAIRAESFKLDQQKAAAGKLIDGARCIQQALAGPAEQPGVDPVAELLRLSPQSTQAPLRR</sequence>
<dbReference type="PANTHER" id="PTHR13490:SF0">
    <property type="entry name" value="SMALL RIBOSOMAL SUBUNIT PROTEIN MS35"/>
    <property type="match status" value="1"/>
</dbReference>